<evidence type="ECO:0000313" key="3">
    <source>
        <dbReference type="Proteomes" id="UP000323386"/>
    </source>
</evidence>
<organism evidence="2 3">
    <name type="scientific">Pseudozyma flocculosa</name>
    <dbReference type="NCBI Taxonomy" id="84751"/>
    <lineage>
        <taxon>Eukaryota</taxon>
        <taxon>Fungi</taxon>
        <taxon>Dikarya</taxon>
        <taxon>Basidiomycota</taxon>
        <taxon>Ustilaginomycotina</taxon>
        <taxon>Ustilaginomycetes</taxon>
        <taxon>Ustilaginales</taxon>
        <taxon>Ustilaginaceae</taxon>
        <taxon>Pseudozyma</taxon>
    </lineage>
</organism>
<dbReference type="EMBL" id="OOIP01000009">
    <property type="protein sequence ID" value="SPO38139.1"/>
    <property type="molecule type" value="Genomic_DNA"/>
</dbReference>
<keyword evidence="3" id="KW-1185">Reference proteome</keyword>
<protein>
    <submittedName>
        <fullName evidence="2">Uncharacterized protein</fullName>
    </submittedName>
</protein>
<evidence type="ECO:0000313" key="2">
    <source>
        <dbReference type="EMBL" id="SPO38139.1"/>
    </source>
</evidence>
<proteinExistence type="predicted"/>
<sequence>MSARIFGPPQPRRASKPQPRQQDNSVAGSVRARHRERVTSGAASLSPCACPSTKQRSTGGRLARRLLARHTLTQANEAGRQARQRFTGGRPGQLRPRRDVGRSSSPADKSGGDQQLMYGRIQHPRAWPPSWFLPHLPLGVARATRYSSSLTCLRRLVHVPEVPEVPASGATSFLDGWGAQGHGPRQLRTLHARAVTRSTTGGFSFGISAQPLHGLPEPGWTLPTIRSSDSKRHGAVGRTRAWQDAGRMSRILRPCRCSWTAMLDEGPSRPASASFAFAQKHPCLAYDIESPVSAPQAYHGSHGDSDRSLDMTST</sequence>
<feature type="compositionally biased region" description="Polar residues" evidence="1">
    <location>
        <begin position="18"/>
        <end position="27"/>
    </location>
</feature>
<evidence type="ECO:0000256" key="1">
    <source>
        <dbReference type="SAM" id="MobiDB-lite"/>
    </source>
</evidence>
<feature type="region of interest" description="Disordered" evidence="1">
    <location>
        <begin position="73"/>
        <end position="114"/>
    </location>
</feature>
<dbReference type="AlphaFoldDB" id="A0A5C3F3W9"/>
<gene>
    <name evidence="2" type="ORF">PSFLO_03616</name>
</gene>
<feature type="region of interest" description="Disordered" evidence="1">
    <location>
        <begin position="295"/>
        <end position="314"/>
    </location>
</feature>
<dbReference type="Proteomes" id="UP000323386">
    <property type="component" value="Unassembled WGS sequence"/>
</dbReference>
<accession>A0A5C3F3W9</accession>
<feature type="region of interest" description="Disordered" evidence="1">
    <location>
        <begin position="1"/>
        <end position="61"/>
    </location>
</feature>
<reference evidence="2 3" key="1">
    <citation type="submission" date="2018-03" db="EMBL/GenBank/DDBJ databases">
        <authorList>
            <person name="Guldener U."/>
        </authorList>
    </citation>
    <scope>NUCLEOTIDE SEQUENCE [LARGE SCALE GENOMIC DNA]</scope>
    <source>
        <strain evidence="2 3">DAOM196992</strain>
    </source>
</reference>
<feature type="compositionally biased region" description="Basic and acidic residues" evidence="1">
    <location>
        <begin position="301"/>
        <end position="314"/>
    </location>
</feature>
<name>A0A5C3F3W9_9BASI</name>